<dbReference type="InterPro" id="IPR007737">
    <property type="entry name" value="Mga_HTH"/>
</dbReference>
<evidence type="ECO:0000256" key="2">
    <source>
        <dbReference type="ARBA" id="ARBA00023163"/>
    </source>
</evidence>
<comment type="caution">
    <text evidence="4">The sequence shown here is derived from an EMBL/GenBank/DDBJ whole genome shotgun (WGS) entry which is preliminary data.</text>
</comment>
<dbReference type="EMBL" id="AJAQ01000036">
    <property type="protein sequence ID" value="EOH90130.1"/>
    <property type="molecule type" value="Genomic_DNA"/>
</dbReference>
<name>R2S3N7_9ENTE</name>
<proteinExistence type="predicted"/>
<dbReference type="PANTHER" id="PTHR30185:SF12">
    <property type="entry name" value="TRANSCRIPTIONAL REGULATOR MANR"/>
    <property type="match status" value="1"/>
</dbReference>
<dbReference type="OrthoDB" id="2172966at2"/>
<keyword evidence="2" id="KW-0804">Transcription</keyword>
<dbReference type="STRING" id="160454.RV10_GL003626"/>
<evidence type="ECO:0000259" key="3">
    <source>
        <dbReference type="Pfam" id="PF05043"/>
    </source>
</evidence>
<evidence type="ECO:0000313" key="5">
    <source>
        <dbReference type="Proteomes" id="UP000013782"/>
    </source>
</evidence>
<dbReference type="InterPro" id="IPR050661">
    <property type="entry name" value="BglG_antiterminators"/>
</dbReference>
<dbReference type="eggNOG" id="COG3711">
    <property type="taxonomic scope" value="Bacteria"/>
</dbReference>
<accession>R2S3N7</accession>
<sequence length="514" mass="59539">MELFVDTPDKKKIVFIQTIFDSDQHTCALDTLEDAVKVNRQTIFSLWQSILEDIRLANFSELITIDYFSTNYLFRMSIAEAFNIQTLINLYVKRSIKYRLLYSLLTTTFGTLQEAADRLNVSYIQIRRVIADLNVFLESINLTIHSRRTVFLAGDEITLRFFYTVLFVSTDGITFWPFPSFRYHEISALLDNCPKEVFHSKSLDKLAFTHFYLAVHLLRERQGFPVGKKDLTISLYQPYSDSSKDEFRAFCHSLRTYLPQYSEAKLIENAQIICSSIVALGGYASVDAVPDFFFADNELFQQDFTQKAAAIIAQIDNYLYQPLTADEKNRMLYLILCLHYRIAYIGKPLEKLRNLLPYYFHEATDLRKQYKMAATQSLIEQVLHSMDLSPADPFYDYMLFQYCLIYDKCTEFEKHNAPITVAFVSIISNHTMQKDITQYFSSYFNLTIADSLSREIDLIISEVTISAEVVSVLRLHPPILYCHQKLVDSDYEKLTEALAAIANKNSKLILDGRT</sequence>
<dbReference type="Proteomes" id="UP000013782">
    <property type="component" value="Unassembled WGS sequence"/>
</dbReference>
<feature type="domain" description="Mga helix-turn-helix" evidence="3">
    <location>
        <begin position="82"/>
        <end position="167"/>
    </location>
</feature>
<reference evidence="4 5" key="1">
    <citation type="submission" date="2013-02" db="EMBL/GenBank/DDBJ databases">
        <title>The Genome Sequence of Enterococcus pallens BAA-351.</title>
        <authorList>
            <consortium name="The Broad Institute Genome Sequencing Platform"/>
            <consortium name="The Broad Institute Genome Sequencing Center for Infectious Disease"/>
            <person name="Earl A.M."/>
            <person name="Gilmore M.S."/>
            <person name="Lebreton F."/>
            <person name="Walker B."/>
            <person name="Young S.K."/>
            <person name="Zeng Q."/>
            <person name="Gargeya S."/>
            <person name="Fitzgerald M."/>
            <person name="Haas B."/>
            <person name="Abouelleil A."/>
            <person name="Alvarado L."/>
            <person name="Arachchi H.M."/>
            <person name="Berlin A.M."/>
            <person name="Chapman S.B."/>
            <person name="Dewar J."/>
            <person name="Goldberg J."/>
            <person name="Griggs A."/>
            <person name="Gujja S."/>
            <person name="Hansen M."/>
            <person name="Howarth C."/>
            <person name="Imamovic A."/>
            <person name="Larimer J."/>
            <person name="McCowan C."/>
            <person name="Murphy C."/>
            <person name="Neiman D."/>
            <person name="Pearson M."/>
            <person name="Priest M."/>
            <person name="Roberts A."/>
            <person name="Saif S."/>
            <person name="Shea T."/>
            <person name="Sisk P."/>
            <person name="Sykes S."/>
            <person name="Wortman J."/>
            <person name="Nusbaum C."/>
            <person name="Birren B."/>
        </authorList>
    </citation>
    <scope>NUCLEOTIDE SEQUENCE [LARGE SCALE GENOMIC DNA]</scope>
    <source>
        <strain evidence="4 5">ATCC BAA-351</strain>
    </source>
</reference>
<keyword evidence="1" id="KW-0805">Transcription regulation</keyword>
<dbReference type="AlphaFoldDB" id="R2S3N7"/>
<evidence type="ECO:0000256" key="1">
    <source>
        <dbReference type="ARBA" id="ARBA00023015"/>
    </source>
</evidence>
<dbReference type="PATRIC" id="fig|1158607.3.peg.3942"/>
<keyword evidence="5" id="KW-1185">Reference proteome</keyword>
<gene>
    <name evidence="4" type="ORF">UAU_03959</name>
</gene>
<dbReference type="Pfam" id="PF05043">
    <property type="entry name" value="Mga"/>
    <property type="match status" value="1"/>
</dbReference>
<evidence type="ECO:0000313" key="4">
    <source>
        <dbReference type="EMBL" id="EOH90130.1"/>
    </source>
</evidence>
<dbReference type="RefSeq" id="WP_010758904.1">
    <property type="nucleotide sequence ID" value="NZ_ASWD01000005.1"/>
</dbReference>
<protein>
    <recommendedName>
        <fullName evidence="3">Mga helix-turn-helix domain-containing protein</fullName>
    </recommendedName>
</protein>
<organism evidence="4 5">
    <name type="scientific">Enterococcus pallens ATCC BAA-351</name>
    <dbReference type="NCBI Taxonomy" id="1158607"/>
    <lineage>
        <taxon>Bacteria</taxon>
        <taxon>Bacillati</taxon>
        <taxon>Bacillota</taxon>
        <taxon>Bacilli</taxon>
        <taxon>Lactobacillales</taxon>
        <taxon>Enterococcaceae</taxon>
        <taxon>Enterococcus</taxon>
    </lineage>
</organism>
<dbReference type="PANTHER" id="PTHR30185">
    <property type="entry name" value="CRYPTIC BETA-GLUCOSIDE BGL OPERON ANTITERMINATOR"/>
    <property type="match status" value="1"/>
</dbReference>
<dbReference type="HOGENOM" id="CLU_539411_0_0_9"/>